<evidence type="ECO:0000256" key="3">
    <source>
        <dbReference type="ARBA" id="ARBA00022475"/>
    </source>
</evidence>
<evidence type="ECO:0000256" key="6">
    <source>
        <dbReference type="ARBA" id="ARBA00023136"/>
    </source>
</evidence>
<evidence type="ECO:0000313" key="10">
    <source>
        <dbReference type="EMBL" id="NUW39332.1"/>
    </source>
</evidence>
<dbReference type="InterPro" id="IPR020846">
    <property type="entry name" value="MFS_dom"/>
</dbReference>
<dbReference type="CDD" id="cd06173">
    <property type="entry name" value="MFS_MefA_like"/>
    <property type="match status" value="1"/>
</dbReference>
<evidence type="ECO:0000259" key="9">
    <source>
        <dbReference type="PROSITE" id="PS50850"/>
    </source>
</evidence>
<comment type="subcellular location">
    <subcellularLocation>
        <location evidence="1">Cell membrane</location>
        <topology evidence="1">Multi-pass membrane protein</topology>
    </subcellularLocation>
</comment>
<dbReference type="PROSITE" id="PS50850">
    <property type="entry name" value="MFS"/>
    <property type="match status" value="1"/>
</dbReference>
<organism evidence="10 11">
    <name type="scientific">Nonomuraea rhodomycinica</name>
    <dbReference type="NCBI Taxonomy" id="1712872"/>
    <lineage>
        <taxon>Bacteria</taxon>
        <taxon>Bacillati</taxon>
        <taxon>Actinomycetota</taxon>
        <taxon>Actinomycetes</taxon>
        <taxon>Streptosporangiales</taxon>
        <taxon>Streptosporangiaceae</taxon>
        <taxon>Nonomuraea</taxon>
    </lineage>
</organism>
<feature type="compositionally biased region" description="Pro residues" evidence="7">
    <location>
        <begin position="8"/>
        <end position="23"/>
    </location>
</feature>
<dbReference type="SUPFAM" id="SSF103473">
    <property type="entry name" value="MFS general substrate transporter"/>
    <property type="match status" value="1"/>
</dbReference>
<feature type="transmembrane region" description="Helical" evidence="8">
    <location>
        <begin position="293"/>
        <end position="320"/>
    </location>
</feature>
<feature type="transmembrane region" description="Helical" evidence="8">
    <location>
        <begin position="125"/>
        <end position="146"/>
    </location>
</feature>
<dbReference type="RefSeq" id="WP_175598890.1">
    <property type="nucleotide sequence ID" value="NZ_JABWGO010000001.1"/>
</dbReference>
<feature type="transmembrane region" description="Helical" evidence="8">
    <location>
        <begin position="152"/>
        <end position="172"/>
    </location>
</feature>
<gene>
    <name evidence="10" type="ORF">HT134_04180</name>
</gene>
<evidence type="ECO:0000256" key="4">
    <source>
        <dbReference type="ARBA" id="ARBA00022692"/>
    </source>
</evidence>
<protein>
    <submittedName>
        <fullName evidence="10">MFS transporter</fullName>
    </submittedName>
</protein>
<dbReference type="PANTHER" id="PTHR23513">
    <property type="entry name" value="INTEGRAL MEMBRANE EFFLUX PROTEIN-RELATED"/>
    <property type="match status" value="1"/>
</dbReference>
<proteinExistence type="predicted"/>
<keyword evidence="3" id="KW-1003">Cell membrane</keyword>
<dbReference type="Pfam" id="PF05977">
    <property type="entry name" value="MFS_3"/>
    <property type="match status" value="1"/>
</dbReference>
<feature type="transmembrane region" description="Helical" evidence="8">
    <location>
        <begin position="422"/>
        <end position="442"/>
    </location>
</feature>
<sequence>MKQERLPPSQPSEPSAPAPPSPAPGSGTPSPDGPPSAEGGRADAPRGLRHSLRAFRHRDFTIFWGGALVSSTGSWLSNLAVPYVLYQITGSAFWVGLVSLAQFLPSVFLSPVGGTLADRLSRKRILLVTQSGMAVSALLLWLGWTSGQRDPAVMLVLVSLGGVFAGFNMPTWQSFVSDLVPRRDLHSAVTLNSLQFNTARSLGPAIAGLLLAVLGPSWTFLLNAVSFLFVLAALAAIHPRAGRPQQAAPASMTRRFLAAPRYIRRQPGLVMALVVSVLVGVLGHPIFQFTVVFAGSVFATGPVGLGLLNAALGLGAVVAAPLVSGWHHKLRLGLVVRWGLVLYGLSMIAFGAAPGYAWGVAALIVVGGSFLAVISSVNTSIQVIVADGMRGRVMACRIMTYTASLPVGGLLQGVVADWAGPRWAVCGAGALMAVAAVTLMRLRGRARLDRLDDPHDDSHLVGTAT</sequence>
<dbReference type="Proteomes" id="UP000546126">
    <property type="component" value="Unassembled WGS sequence"/>
</dbReference>
<reference evidence="10 11" key="1">
    <citation type="submission" date="2020-06" db="EMBL/GenBank/DDBJ databases">
        <authorList>
            <person name="Chanama M."/>
        </authorList>
    </citation>
    <scope>NUCLEOTIDE SEQUENCE [LARGE SCALE GENOMIC DNA]</scope>
    <source>
        <strain evidence="10 11">TBRC6557</strain>
    </source>
</reference>
<feature type="domain" description="Major facilitator superfamily (MFS) profile" evidence="9">
    <location>
        <begin position="59"/>
        <end position="447"/>
    </location>
</feature>
<feature type="transmembrane region" description="Helical" evidence="8">
    <location>
        <begin position="356"/>
        <end position="377"/>
    </location>
</feature>
<feature type="transmembrane region" description="Helical" evidence="8">
    <location>
        <begin position="62"/>
        <end position="86"/>
    </location>
</feature>
<feature type="transmembrane region" description="Helical" evidence="8">
    <location>
        <begin position="92"/>
        <end position="113"/>
    </location>
</feature>
<comment type="caution">
    <text evidence="10">The sequence shown here is derived from an EMBL/GenBank/DDBJ whole genome shotgun (WGS) entry which is preliminary data.</text>
</comment>
<feature type="transmembrane region" description="Helical" evidence="8">
    <location>
        <begin position="398"/>
        <end position="416"/>
    </location>
</feature>
<dbReference type="GO" id="GO:0022857">
    <property type="term" value="F:transmembrane transporter activity"/>
    <property type="evidence" value="ECO:0007669"/>
    <property type="project" value="InterPro"/>
</dbReference>
<evidence type="ECO:0000256" key="7">
    <source>
        <dbReference type="SAM" id="MobiDB-lite"/>
    </source>
</evidence>
<dbReference type="InterPro" id="IPR036259">
    <property type="entry name" value="MFS_trans_sf"/>
</dbReference>
<dbReference type="GO" id="GO:0005886">
    <property type="term" value="C:plasma membrane"/>
    <property type="evidence" value="ECO:0007669"/>
    <property type="project" value="UniProtKB-SubCell"/>
</dbReference>
<keyword evidence="5 8" id="KW-1133">Transmembrane helix</keyword>
<evidence type="ECO:0000313" key="11">
    <source>
        <dbReference type="Proteomes" id="UP000546126"/>
    </source>
</evidence>
<dbReference type="EMBL" id="JABWGO010000001">
    <property type="protein sequence ID" value="NUW39332.1"/>
    <property type="molecule type" value="Genomic_DNA"/>
</dbReference>
<dbReference type="PANTHER" id="PTHR23513:SF11">
    <property type="entry name" value="STAPHYLOFERRIN A TRANSPORTER"/>
    <property type="match status" value="1"/>
</dbReference>
<evidence type="ECO:0000256" key="1">
    <source>
        <dbReference type="ARBA" id="ARBA00004651"/>
    </source>
</evidence>
<accession>A0A7Y6M971</accession>
<feature type="transmembrane region" description="Helical" evidence="8">
    <location>
        <begin position="220"/>
        <end position="237"/>
    </location>
</feature>
<keyword evidence="6 8" id="KW-0472">Membrane</keyword>
<dbReference type="Gene3D" id="1.20.1250.20">
    <property type="entry name" value="MFS general substrate transporter like domains"/>
    <property type="match status" value="1"/>
</dbReference>
<feature type="transmembrane region" description="Helical" evidence="8">
    <location>
        <begin position="269"/>
        <end position="287"/>
    </location>
</feature>
<dbReference type="AlphaFoldDB" id="A0A7Y6M971"/>
<keyword evidence="4 8" id="KW-0812">Transmembrane</keyword>
<name>A0A7Y6M971_9ACTN</name>
<feature type="transmembrane region" description="Helical" evidence="8">
    <location>
        <begin position="193"/>
        <end position="214"/>
    </location>
</feature>
<feature type="transmembrane region" description="Helical" evidence="8">
    <location>
        <begin position="332"/>
        <end position="350"/>
    </location>
</feature>
<keyword evidence="11" id="KW-1185">Reference proteome</keyword>
<keyword evidence="2" id="KW-0813">Transport</keyword>
<evidence type="ECO:0000256" key="8">
    <source>
        <dbReference type="SAM" id="Phobius"/>
    </source>
</evidence>
<dbReference type="InterPro" id="IPR010290">
    <property type="entry name" value="TM_effector"/>
</dbReference>
<feature type="region of interest" description="Disordered" evidence="7">
    <location>
        <begin position="1"/>
        <end position="44"/>
    </location>
</feature>
<evidence type="ECO:0000256" key="5">
    <source>
        <dbReference type="ARBA" id="ARBA00022989"/>
    </source>
</evidence>
<evidence type="ECO:0000256" key="2">
    <source>
        <dbReference type="ARBA" id="ARBA00022448"/>
    </source>
</evidence>